<dbReference type="Proteomes" id="UP000230154">
    <property type="component" value="Unassembled WGS sequence"/>
</dbReference>
<dbReference type="InterPro" id="IPR044135">
    <property type="entry name" value="Met-tRNA-FMT_C"/>
</dbReference>
<evidence type="ECO:0000313" key="9">
    <source>
        <dbReference type="Proteomes" id="UP000230154"/>
    </source>
</evidence>
<dbReference type="HAMAP" id="MF_00182">
    <property type="entry name" value="Formyl_trans"/>
    <property type="match status" value="1"/>
</dbReference>
<evidence type="ECO:0000259" key="6">
    <source>
        <dbReference type="Pfam" id="PF00551"/>
    </source>
</evidence>
<reference evidence="9" key="1">
    <citation type="submission" date="2017-09" db="EMBL/GenBank/DDBJ databases">
        <title>Depth-based differentiation of microbial function through sediment-hosted aquifers and enrichment of novel symbionts in the deep terrestrial subsurface.</title>
        <authorList>
            <person name="Probst A.J."/>
            <person name="Ladd B."/>
            <person name="Jarett J.K."/>
            <person name="Geller-Mcgrath D.E."/>
            <person name="Sieber C.M.K."/>
            <person name="Emerson J.B."/>
            <person name="Anantharaman K."/>
            <person name="Thomas B.C."/>
            <person name="Malmstrom R."/>
            <person name="Stieglmeier M."/>
            <person name="Klingl A."/>
            <person name="Woyke T."/>
            <person name="Ryan C.M."/>
            <person name="Banfield J.F."/>
        </authorList>
    </citation>
    <scope>NUCLEOTIDE SEQUENCE [LARGE SCALE GENOMIC DNA]</scope>
</reference>
<dbReference type="InterPro" id="IPR041711">
    <property type="entry name" value="Met-tRNA-FMT_N"/>
</dbReference>
<gene>
    <name evidence="5" type="primary">fmt</name>
    <name evidence="8" type="ORF">COU35_04700</name>
</gene>
<dbReference type="SUPFAM" id="SSF50486">
    <property type="entry name" value="FMT C-terminal domain-like"/>
    <property type="match status" value="1"/>
</dbReference>
<comment type="function">
    <text evidence="5">Attaches a formyl group to the free amino group of methionyl-tRNA(fMet). The formyl group appears to play a dual role in the initiator identity of N-formylmethionyl-tRNA by promoting its recognition by IF2 and preventing the misappropriation of this tRNA by the elongation apparatus.</text>
</comment>
<dbReference type="CDD" id="cd08646">
    <property type="entry name" value="FMT_core_Met-tRNA-FMT_N"/>
    <property type="match status" value="1"/>
</dbReference>
<organism evidence="8 9">
    <name type="scientific">Candidatus Magasanikbacteria bacterium CG10_big_fil_rev_8_21_14_0_10_47_10</name>
    <dbReference type="NCBI Taxonomy" id="1974652"/>
    <lineage>
        <taxon>Bacteria</taxon>
        <taxon>Candidatus Magasanikiibacteriota</taxon>
    </lineage>
</organism>
<dbReference type="AlphaFoldDB" id="A0A2H0TPC9"/>
<dbReference type="PROSITE" id="PS00373">
    <property type="entry name" value="GART"/>
    <property type="match status" value="1"/>
</dbReference>
<dbReference type="Gene3D" id="3.40.50.12230">
    <property type="match status" value="1"/>
</dbReference>
<dbReference type="InterPro" id="IPR036477">
    <property type="entry name" value="Formyl_transf_N_sf"/>
</dbReference>
<sequence>MDAPIRMIFYGTQQFAVTVLQVLLKSPMIEVGLVVTQPDKPTGRKKEVVFSPIKTVALQHDIPIVQPDSLKSWVPEMQDVDLAVVAQYGNIIPERLLSLPVYGTLNVHTSLLPKYRGASPIQTAILHGETKTGVTIMKMDKGLDTGPILIQEEITIDPDETYPQLDARLAVVGANLLARTIPPYISGSLVLAEQDNSAATTCTQLTRDDGLVDWQKSAQHIYNQYRAMTPWPGIWTTWNGRRLKLLRVKPADLGSSRPGRASAHDNAFFVETADGALEIVELQMEGKTVMTASQFLSGNHRIVGADLGI</sequence>
<protein>
    <recommendedName>
        <fullName evidence="2 5">Methionyl-tRNA formyltransferase</fullName>
        <ecNumber evidence="2 5">2.1.2.9</ecNumber>
    </recommendedName>
</protein>
<comment type="caution">
    <text evidence="8">The sequence shown here is derived from an EMBL/GenBank/DDBJ whole genome shotgun (WGS) entry which is preliminary data.</text>
</comment>
<feature type="domain" description="Formyl transferase N-terminal" evidence="6">
    <location>
        <begin position="9"/>
        <end position="180"/>
    </location>
</feature>
<dbReference type="InterPro" id="IPR011034">
    <property type="entry name" value="Formyl_transferase-like_C_sf"/>
</dbReference>
<dbReference type="Pfam" id="PF02911">
    <property type="entry name" value="Formyl_trans_C"/>
    <property type="match status" value="1"/>
</dbReference>
<dbReference type="InterPro" id="IPR005794">
    <property type="entry name" value="Fmt"/>
</dbReference>
<keyword evidence="3 5" id="KW-0808">Transferase</keyword>
<evidence type="ECO:0000256" key="2">
    <source>
        <dbReference type="ARBA" id="ARBA00012261"/>
    </source>
</evidence>
<dbReference type="GO" id="GO:0004479">
    <property type="term" value="F:methionyl-tRNA formyltransferase activity"/>
    <property type="evidence" value="ECO:0007669"/>
    <property type="project" value="UniProtKB-UniRule"/>
</dbReference>
<dbReference type="EMBL" id="PFCB01000031">
    <property type="protein sequence ID" value="PIR74011.1"/>
    <property type="molecule type" value="Genomic_DNA"/>
</dbReference>
<proteinExistence type="inferred from homology"/>
<dbReference type="PANTHER" id="PTHR11138:SF5">
    <property type="entry name" value="METHIONYL-TRNA FORMYLTRANSFERASE, MITOCHONDRIAL"/>
    <property type="match status" value="1"/>
</dbReference>
<dbReference type="InterPro" id="IPR005793">
    <property type="entry name" value="Formyl_trans_C"/>
</dbReference>
<keyword evidence="4 5" id="KW-0648">Protein biosynthesis</keyword>
<dbReference type="InterPro" id="IPR002376">
    <property type="entry name" value="Formyl_transf_N"/>
</dbReference>
<accession>A0A2H0TPC9</accession>
<dbReference type="NCBIfam" id="TIGR00460">
    <property type="entry name" value="fmt"/>
    <property type="match status" value="1"/>
</dbReference>
<evidence type="ECO:0000313" key="8">
    <source>
        <dbReference type="EMBL" id="PIR74011.1"/>
    </source>
</evidence>
<dbReference type="InterPro" id="IPR001555">
    <property type="entry name" value="GART_AS"/>
</dbReference>
<feature type="binding site" evidence="5">
    <location>
        <begin position="110"/>
        <end position="113"/>
    </location>
    <ligand>
        <name>(6S)-5,6,7,8-tetrahydrofolate</name>
        <dbReference type="ChEBI" id="CHEBI:57453"/>
    </ligand>
</feature>
<dbReference type="Pfam" id="PF00551">
    <property type="entry name" value="Formyl_trans_N"/>
    <property type="match status" value="1"/>
</dbReference>
<evidence type="ECO:0000259" key="7">
    <source>
        <dbReference type="Pfam" id="PF02911"/>
    </source>
</evidence>
<dbReference type="CDD" id="cd08704">
    <property type="entry name" value="Met_tRNA_FMT_C"/>
    <property type="match status" value="1"/>
</dbReference>
<dbReference type="EC" id="2.1.2.9" evidence="2 5"/>
<evidence type="ECO:0000256" key="5">
    <source>
        <dbReference type="HAMAP-Rule" id="MF_00182"/>
    </source>
</evidence>
<dbReference type="PANTHER" id="PTHR11138">
    <property type="entry name" value="METHIONYL-TRNA FORMYLTRANSFERASE"/>
    <property type="match status" value="1"/>
</dbReference>
<evidence type="ECO:0000256" key="4">
    <source>
        <dbReference type="ARBA" id="ARBA00022917"/>
    </source>
</evidence>
<comment type="similarity">
    <text evidence="1 5">Belongs to the Fmt family.</text>
</comment>
<feature type="domain" description="Formyl transferase C-terminal" evidence="7">
    <location>
        <begin position="205"/>
        <end position="299"/>
    </location>
</feature>
<name>A0A2H0TPC9_9BACT</name>
<comment type="catalytic activity">
    <reaction evidence="5">
        <text>L-methionyl-tRNA(fMet) + (6R)-10-formyltetrahydrofolate = N-formyl-L-methionyl-tRNA(fMet) + (6S)-5,6,7,8-tetrahydrofolate + H(+)</text>
        <dbReference type="Rhea" id="RHEA:24380"/>
        <dbReference type="Rhea" id="RHEA-COMP:9952"/>
        <dbReference type="Rhea" id="RHEA-COMP:9953"/>
        <dbReference type="ChEBI" id="CHEBI:15378"/>
        <dbReference type="ChEBI" id="CHEBI:57453"/>
        <dbReference type="ChEBI" id="CHEBI:78530"/>
        <dbReference type="ChEBI" id="CHEBI:78844"/>
        <dbReference type="ChEBI" id="CHEBI:195366"/>
        <dbReference type="EC" id="2.1.2.9"/>
    </reaction>
</comment>
<dbReference type="SUPFAM" id="SSF53328">
    <property type="entry name" value="Formyltransferase"/>
    <property type="match status" value="1"/>
</dbReference>
<evidence type="ECO:0000256" key="3">
    <source>
        <dbReference type="ARBA" id="ARBA00022679"/>
    </source>
</evidence>
<evidence type="ECO:0000256" key="1">
    <source>
        <dbReference type="ARBA" id="ARBA00010699"/>
    </source>
</evidence>